<gene>
    <name evidence="1" type="ORF">MGAL_10B030512</name>
</gene>
<dbReference type="Gene3D" id="3.30.460.90">
    <property type="match status" value="1"/>
</dbReference>
<dbReference type="Proteomes" id="UP000596742">
    <property type="component" value="Unassembled WGS sequence"/>
</dbReference>
<evidence type="ECO:0008006" key="3">
    <source>
        <dbReference type="Google" id="ProtNLM"/>
    </source>
</evidence>
<name>A0A8B6GVQ2_MYTGA</name>
<accession>A0A8B6GVQ2</accession>
<comment type="caution">
    <text evidence="1">The sequence shown here is derived from an EMBL/GenBank/DDBJ whole genome shotgun (WGS) entry which is preliminary data.</text>
</comment>
<dbReference type="OrthoDB" id="6160490at2759"/>
<evidence type="ECO:0000313" key="1">
    <source>
        <dbReference type="EMBL" id="VDI69772.1"/>
    </source>
</evidence>
<proteinExistence type="predicted"/>
<reference evidence="1" key="1">
    <citation type="submission" date="2018-11" db="EMBL/GenBank/DDBJ databases">
        <authorList>
            <person name="Alioto T."/>
            <person name="Alioto T."/>
        </authorList>
    </citation>
    <scope>NUCLEOTIDE SEQUENCE</scope>
</reference>
<organism evidence="1 2">
    <name type="scientific">Mytilus galloprovincialis</name>
    <name type="common">Mediterranean mussel</name>
    <dbReference type="NCBI Taxonomy" id="29158"/>
    <lineage>
        <taxon>Eukaryota</taxon>
        <taxon>Metazoa</taxon>
        <taxon>Spiralia</taxon>
        <taxon>Lophotrochozoa</taxon>
        <taxon>Mollusca</taxon>
        <taxon>Bivalvia</taxon>
        <taxon>Autobranchia</taxon>
        <taxon>Pteriomorphia</taxon>
        <taxon>Mytilida</taxon>
        <taxon>Mytiloidea</taxon>
        <taxon>Mytilidae</taxon>
        <taxon>Mytilinae</taxon>
        <taxon>Mytilus</taxon>
    </lineage>
</organism>
<keyword evidence="2" id="KW-1185">Reference proteome</keyword>
<dbReference type="EMBL" id="UYJE01009069">
    <property type="protein sequence ID" value="VDI69772.1"/>
    <property type="molecule type" value="Genomic_DNA"/>
</dbReference>
<protein>
    <recommendedName>
        <fullName evidence="3">Mab-21-like nucleotidyltransferase domain-containing protein</fullName>
    </recommendedName>
</protein>
<evidence type="ECO:0000313" key="2">
    <source>
        <dbReference type="Proteomes" id="UP000596742"/>
    </source>
</evidence>
<dbReference type="AlphaFoldDB" id="A0A8B6GVQ2"/>
<sequence length="144" mass="16596">MQDDAINREIEMKVRAVVNEVLFYTKKKDVRFKSSEIISVGSYKEKTKIIAPDEFDFLVVIDELSKPGAISVVKDDAPPGFTYIEVNDKKMTAKWWCVDKRLRQFQYPSKFSNVPKSFSATMLSSIAEISKRQNVKLYIDNNCI</sequence>